<evidence type="ECO:0000313" key="2">
    <source>
        <dbReference type="EMBL" id="XBX81959.1"/>
    </source>
</evidence>
<feature type="transmembrane region" description="Helical" evidence="1">
    <location>
        <begin position="58"/>
        <end position="78"/>
    </location>
</feature>
<dbReference type="EMBL" id="CP158374">
    <property type="protein sequence ID" value="XBX81959.1"/>
    <property type="molecule type" value="Genomic_DNA"/>
</dbReference>
<dbReference type="InterPro" id="IPR013901">
    <property type="entry name" value="Anthrone_oxy"/>
</dbReference>
<accession>A0AAU7W517</accession>
<name>A0AAU7W517_9MICO</name>
<sequence length="160" mass="16103">MSTLIVILLVASVVGSGVAGGVFFAFSGFVVQGLDLVPAAAAARAMRGINVTALRPPLMLELFGTALVAVAVAVLAFVAGSDAAWWIAAAAVIYLVSVVVVTGGANVPRNTALAAAADDDASLARAWAAFRPGWLAWNHVRAGGASVSCALFAIALALVW</sequence>
<gene>
    <name evidence="2" type="ORF">ABIQ69_15275</name>
</gene>
<keyword evidence="1" id="KW-0812">Transmembrane</keyword>
<dbReference type="RefSeq" id="WP_350347980.1">
    <property type="nucleotide sequence ID" value="NZ_CP158374.1"/>
</dbReference>
<keyword evidence="1" id="KW-0472">Membrane</keyword>
<protein>
    <submittedName>
        <fullName evidence="2">Anthrone oxygenase family protein</fullName>
    </submittedName>
</protein>
<organism evidence="2">
    <name type="scientific">Agromyces sp. G08B096</name>
    <dbReference type="NCBI Taxonomy" id="3156399"/>
    <lineage>
        <taxon>Bacteria</taxon>
        <taxon>Bacillati</taxon>
        <taxon>Actinomycetota</taxon>
        <taxon>Actinomycetes</taxon>
        <taxon>Micrococcales</taxon>
        <taxon>Microbacteriaceae</taxon>
        <taxon>Agromyces</taxon>
    </lineage>
</organism>
<proteinExistence type="predicted"/>
<keyword evidence="1" id="KW-1133">Transmembrane helix</keyword>
<dbReference type="AlphaFoldDB" id="A0AAU7W517"/>
<reference evidence="2" key="1">
    <citation type="submission" date="2024-05" db="EMBL/GenBank/DDBJ databases">
        <authorList>
            <person name="Yu L."/>
        </authorList>
    </citation>
    <scope>NUCLEOTIDE SEQUENCE</scope>
    <source>
        <strain evidence="2">G08B096</strain>
    </source>
</reference>
<feature type="transmembrane region" description="Helical" evidence="1">
    <location>
        <begin position="140"/>
        <end position="159"/>
    </location>
</feature>
<dbReference type="Pfam" id="PF08592">
    <property type="entry name" value="Anthrone_oxy"/>
    <property type="match status" value="1"/>
</dbReference>
<evidence type="ECO:0000256" key="1">
    <source>
        <dbReference type="SAM" id="Phobius"/>
    </source>
</evidence>
<feature type="transmembrane region" description="Helical" evidence="1">
    <location>
        <begin position="84"/>
        <end position="105"/>
    </location>
</feature>